<evidence type="ECO:0000259" key="6">
    <source>
        <dbReference type="PROSITE" id="PS50109"/>
    </source>
</evidence>
<dbReference type="PROSITE" id="PS50109">
    <property type="entry name" value="HIS_KIN"/>
    <property type="match status" value="1"/>
</dbReference>
<protein>
    <recommendedName>
        <fullName evidence="2">histidine kinase</fullName>
        <ecNumber evidence="2">2.7.13.3</ecNumber>
    </recommendedName>
</protein>
<evidence type="ECO:0000256" key="4">
    <source>
        <dbReference type="SAM" id="Phobius"/>
    </source>
</evidence>
<dbReference type="InterPro" id="IPR005467">
    <property type="entry name" value="His_kinase_dom"/>
</dbReference>
<dbReference type="Proteomes" id="UP000248882">
    <property type="component" value="Unassembled WGS sequence"/>
</dbReference>
<keyword evidence="4" id="KW-0472">Membrane</keyword>
<dbReference type="CDD" id="cd00082">
    <property type="entry name" value="HisKA"/>
    <property type="match status" value="1"/>
</dbReference>
<feature type="domain" description="Histidine kinase" evidence="6">
    <location>
        <begin position="457"/>
        <end position="703"/>
    </location>
</feature>
<dbReference type="Gene3D" id="3.30.565.10">
    <property type="entry name" value="Histidine kinase-like ATPase, C-terminal domain"/>
    <property type="match status" value="1"/>
</dbReference>
<feature type="transmembrane region" description="Helical" evidence="4">
    <location>
        <begin position="293"/>
        <end position="312"/>
    </location>
</feature>
<keyword evidence="8" id="KW-1185">Reference proteome</keyword>
<dbReference type="InterPro" id="IPR011622">
    <property type="entry name" value="7TMR_DISM_rcpt_extracell_dom2"/>
</dbReference>
<gene>
    <name evidence="7" type="ORF">LV85_00311</name>
</gene>
<dbReference type="Pfam" id="PF07695">
    <property type="entry name" value="7TMR-DISM_7TM"/>
    <property type="match status" value="1"/>
</dbReference>
<dbReference type="InterPro" id="IPR036890">
    <property type="entry name" value="HATPase_C_sf"/>
</dbReference>
<sequence>MMLNIPQFIKIRQQGFSILMLVLLSFLASQPSFAQAGDGQVPVGDHEAYWVRDHATMLRTPEGSTAAEVLQRKAEFKDFDLSLITIDPDGETDYWFYFELKSEVSQLFLSIPQLFISKIELYKIEGNQPRLLSKGGTDSFDKERYLKYPGELFDMEVQKAESASYLLRINRVLYKTLSARVISGKKLISLQQRNFTAEGILLGIILGVIIYHILIFIRVKEREYLLLSIYMIFLIALIASISGASYGILSFSDPSWNYKLFNILGPFTSIFSLWFSIVFLGIKKDKNPRYWKIYTAFQILYIFAILFSLFSVPFLERTSYFLSAPTSIFLLYLGFRRYKDGFKPAAIYLAAYIPASISVIILSLYIYGLLEYYWVIHNSLLIGVVLQAIFFSLAVATKIRILIEEKESILKAENTNLEDKVRKRTIDLERSLNELRTMQAQLVQAEKMASLGELTAGIAHEIQNPLNFVNNFSEVSTEMIQEIEEERAKDKAAIDEGLISEILADIKENLSKINRHGKRADSIVKGMLEHSRTNSGEKLPTDINGLADEFIRLSFHGLRAKDKSFNANFKLDLDPDLPKINVIPQDIGRVLLNLINNAFYACAERSQTAVREKIDDYNPEVIVSTQVARSSIIIEVKDNGSGIPDSIKEKIFNPFFTTKPSGSGTGLGLSMSYDIVKAHGGEIKVDSIAGHGSTFTITLPMSK</sequence>
<keyword evidence="3" id="KW-0597">Phosphoprotein</keyword>
<dbReference type="InterPro" id="IPR011623">
    <property type="entry name" value="7TMR_DISM_rcpt_extracell_dom1"/>
</dbReference>
<dbReference type="Pfam" id="PF02518">
    <property type="entry name" value="HATPase_c"/>
    <property type="match status" value="1"/>
</dbReference>
<feature type="chain" id="PRO_5016127763" description="histidine kinase" evidence="5">
    <location>
        <begin position="35"/>
        <end position="703"/>
    </location>
</feature>
<keyword evidence="4" id="KW-0812">Transmembrane</keyword>
<evidence type="ECO:0000256" key="5">
    <source>
        <dbReference type="SAM" id="SignalP"/>
    </source>
</evidence>
<evidence type="ECO:0000313" key="8">
    <source>
        <dbReference type="Proteomes" id="UP000248882"/>
    </source>
</evidence>
<dbReference type="PANTHER" id="PTHR43065:SF42">
    <property type="entry name" value="TWO-COMPONENT SENSOR PPRA"/>
    <property type="match status" value="1"/>
</dbReference>
<feature type="transmembrane region" description="Helical" evidence="4">
    <location>
        <begin position="373"/>
        <end position="396"/>
    </location>
</feature>
<feature type="transmembrane region" description="Helical" evidence="4">
    <location>
        <begin position="199"/>
        <end position="217"/>
    </location>
</feature>
<comment type="caution">
    <text evidence="7">The sequence shown here is derived from an EMBL/GenBank/DDBJ whole genome shotgun (WGS) entry which is preliminary data.</text>
</comment>
<dbReference type="Gene3D" id="1.10.287.130">
    <property type="match status" value="1"/>
</dbReference>
<dbReference type="SUPFAM" id="SSF55874">
    <property type="entry name" value="ATPase domain of HSP90 chaperone/DNA topoisomerase II/histidine kinase"/>
    <property type="match status" value="1"/>
</dbReference>
<dbReference type="PRINTS" id="PR00344">
    <property type="entry name" value="BCTRLSENSOR"/>
</dbReference>
<evidence type="ECO:0000256" key="3">
    <source>
        <dbReference type="ARBA" id="ARBA00022553"/>
    </source>
</evidence>
<proteinExistence type="predicted"/>
<dbReference type="GO" id="GO:0000155">
    <property type="term" value="F:phosphorelay sensor kinase activity"/>
    <property type="evidence" value="ECO:0007669"/>
    <property type="project" value="InterPro"/>
</dbReference>
<reference evidence="7 8" key="1">
    <citation type="submission" date="2018-06" db="EMBL/GenBank/DDBJ databases">
        <title>Genomic Encyclopedia of Archaeal and Bacterial Type Strains, Phase II (KMG-II): from individual species to whole genera.</title>
        <authorList>
            <person name="Goeker M."/>
        </authorList>
    </citation>
    <scope>NUCLEOTIDE SEQUENCE [LARGE SCALE GENOMIC DNA]</scope>
    <source>
        <strain evidence="7 8">DSM 19830</strain>
    </source>
</reference>
<dbReference type="SMART" id="SM00387">
    <property type="entry name" value="HATPase_c"/>
    <property type="match status" value="1"/>
</dbReference>
<dbReference type="InterPro" id="IPR036097">
    <property type="entry name" value="HisK_dim/P_sf"/>
</dbReference>
<feature type="signal peptide" evidence="5">
    <location>
        <begin position="1"/>
        <end position="34"/>
    </location>
</feature>
<evidence type="ECO:0000313" key="7">
    <source>
        <dbReference type="EMBL" id="PZX58125.1"/>
    </source>
</evidence>
<comment type="catalytic activity">
    <reaction evidence="1">
        <text>ATP + protein L-histidine = ADP + protein N-phospho-L-histidine.</text>
        <dbReference type="EC" id="2.7.13.3"/>
    </reaction>
</comment>
<keyword evidence="5" id="KW-0732">Signal</keyword>
<evidence type="ECO:0000256" key="2">
    <source>
        <dbReference type="ARBA" id="ARBA00012438"/>
    </source>
</evidence>
<dbReference type="OrthoDB" id="9806995at2"/>
<name>A0A2W7S553_9BACT</name>
<feature type="transmembrane region" description="Helical" evidence="4">
    <location>
        <begin position="260"/>
        <end position="281"/>
    </location>
</feature>
<dbReference type="SMART" id="SM00388">
    <property type="entry name" value="HisKA"/>
    <property type="match status" value="1"/>
</dbReference>
<organism evidence="7 8">
    <name type="scientific">Algoriphagus chordae</name>
    <dbReference type="NCBI Taxonomy" id="237019"/>
    <lineage>
        <taxon>Bacteria</taxon>
        <taxon>Pseudomonadati</taxon>
        <taxon>Bacteroidota</taxon>
        <taxon>Cytophagia</taxon>
        <taxon>Cytophagales</taxon>
        <taxon>Cyclobacteriaceae</taxon>
        <taxon>Algoriphagus</taxon>
    </lineage>
</organism>
<dbReference type="EMBL" id="QKZT01000001">
    <property type="protein sequence ID" value="PZX58125.1"/>
    <property type="molecule type" value="Genomic_DNA"/>
</dbReference>
<feature type="transmembrane region" description="Helical" evidence="4">
    <location>
        <begin position="224"/>
        <end position="248"/>
    </location>
</feature>
<dbReference type="Gene3D" id="2.60.40.2380">
    <property type="match status" value="1"/>
</dbReference>
<feature type="transmembrane region" description="Helical" evidence="4">
    <location>
        <begin position="347"/>
        <end position="367"/>
    </location>
</feature>
<keyword evidence="4" id="KW-1133">Transmembrane helix</keyword>
<dbReference type="EC" id="2.7.13.3" evidence="2"/>
<dbReference type="InterPro" id="IPR003661">
    <property type="entry name" value="HisK_dim/P_dom"/>
</dbReference>
<dbReference type="Pfam" id="PF07696">
    <property type="entry name" value="7TMR-DISMED2"/>
    <property type="match status" value="1"/>
</dbReference>
<dbReference type="InterPro" id="IPR004358">
    <property type="entry name" value="Sig_transdc_His_kin-like_C"/>
</dbReference>
<dbReference type="AlphaFoldDB" id="A0A2W7S553"/>
<dbReference type="InterPro" id="IPR003594">
    <property type="entry name" value="HATPase_dom"/>
</dbReference>
<dbReference type="RefSeq" id="WP_111316405.1">
    <property type="nucleotide sequence ID" value="NZ_QKZT01000001.1"/>
</dbReference>
<dbReference type="SUPFAM" id="SSF47384">
    <property type="entry name" value="Homodimeric domain of signal transducing histidine kinase"/>
    <property type="match status" value="1"/>
</dbReference>
<evidence type="ECO:0000256" key="1">
    <source>
        <dbReference type="ARBA" id="ARBA00000085"/>
    </source>
</evidence>
<dbReference type="PANTHER" id="PTHR43065">
    <property type="entry name" value="SENSOR HISTIDINE KINASE"/>
    <property type="match status" value="1"/>
</dbReference>
<accession>A0A2W7S553</accession>